<comment type="caution">
    <text evidence="1">The sequence shown here is derived from an EMBL/GenBank/DDBJ whole genome shotgun (WGS) entry which is preliminary data.</text>
</comment>
<protein>
    <submittedName>
        <fullName evidence="1">Uncharacterized protein</fullName>
    </submittedName>
</protein>
<sequence>MAGYNYMGRGGSNYDQNLTSFMTRGGYTNEQNVTSYGENGYSDRMWGPVIVDMEGRKRPVISYGPPNTILGSYVTTRTERIVEHVWVPVVVTDYNKYSSQAKVEPLKEYGLTNSSPSTLKPMRNYGVTDNNWRSSPLNVGQDRQPKVEDFITKSQTEVSWPARTGLLSAHWRSMPSSTGQVYGATSGGYSTEYAKNDNHSNNQLSRPVNEISKAVELLKDAVTNNNGRSSPSNLGQDRQPKVEDFITTAQTEVRQPARTGLLSAHWRNMPSSTGQVYGATSGGYGTEYAKNNNNQLSQPVNEISRAVELPKDVVKPSSIASAALQSWSLVPTSIIYSFTRR</sequence>
<proteinExistence type="predicted"/>
<evidence type="ECO:0000313" key="1">
    <source>
        <dbReference type="EMBL" id="KAH7847873.1"/>
    </source>
</evidence>
<organism evidence="1 2">
    <name type="scientific">Vaccinium darrowii</name>
    <dbReference type="NCBI Taxonomy" id="229202"/>
    <lineage>
        <taxon>Eukaryota</taxon>
        <taxon>Viridiplantae</taxon>
        <taxon>Streptophyta</taxon>
        <taxon>Embryophyta</taxon>
        <taxon>Tracheophyta</taxon>
        <taxon>Spermatophyta</taxon>
        <taxon>Magnoliopsida</taxon>
        <taxon>eudicotyledons</taxon>
        <taxon>Gunneridae</taxon>
        <taxon>Pentapetalae</taxon>
        <taxon>asterids</taxon>
        <taxon>Ericales</taxon>
        <taxon>Ericaceae</taxon>
        <taxon>Vaccinioideae</taxon>
        <taxon>Vaccinieae</taxon>
        <taxon>Vaccinium</taxon>
    </lineage>
</organism>
<keyword evidence="2" id="KW-1185">Reference proteome</keyword>
<name>A0ACB7Y4B3_9ERIC</name>
<accession>A0ACB7Y4B3</accession>
<evidence type="ECO:0000313" key="2">
    <source>
        <dbReference type="Proteomes" id="UP000828048"/>
    </source>
</evidence>
<dbReference type="Proteomes" id="UP000828048">
    <property type="component" value="Chromosome 5"/>
</dbReference>
<dbReference type="EMBL" id="CM037155">
    <property type="protein sequence ID" value="KAH7847873.1"/>
    <property type="molecule type" value="Genomic_DNA"/>
</dbReference>
<gene>
    <name evidence="1" type="ORF">Vadar_031193</name>
</gene>
<reference evidence="1 2" key="1">
    <citation type="journal article" date="2021" name="Hortic Res">
        <title>High-quality reference genome and annotation aids understanding of berry development for evergreen blueberry (Vaccinium darrowii).</title>
        <authorList>
            <person name="Yu J."/>
            <person name="Hulse-Kemp A.M."/>
            <person name="Babiker E."/>
            <person name="Staton M."/>
        </authorList>
    </citation>
    <scope>NUCLEOTIDE SEQUENCE [LARGE SCALE GENOMIC DNA]</scope>
    <source>
        <strain evidence="2">cv. NJ 8807/NJ 8810</strain>
        <tissue evidence="1">Young leaf</tissue>
    </source>
</reference>